<accession>A0A3Q8X726</accession>
<dbReference type="GO" id="GO:0020037">
    <property type="term" value="F:heme binding"/>
    <property type="evidence" value="ECO:0007669"/>
    <property type="project" value="InterPro"/>
</dbReference>
<protein>
    <recommendedName>
        <fullName evidence="3">Phytanoyl-CoA dioxygenase family protein</fullName>
    </recommendedName>
</protein>
<dbReference type="EMBL" id="CP034437">
    <property type="protein sequence ID" value="AZN41800.1"/>
    <property type="molecule type" value="Genomic_DNA"/>
</dbReference>
<gene>
    <name evidence="1" type="ORF">EJC50_20600</name>
</gene>
<dbReference type="InterPro" id="IPR018506">
    <property type="entry name" value="Cyt_B5_heme-BS"/>
</dbReference>
<evidence type="ECO:0000313" key="2">
    <source>
        <dbReference type="Proteomes" id="UP000272528"/>
    </source>
</evidence>
<dbReference type="OrthoDB" id="9798771at2"/>
<dbReference type="Proteomes" id="UP000272528">
    <property type="component" value="Chromosome"/>
</dbReference>
<reference evidence="2" key="1">
    <citation type="submission" date="2018-12" db="EMBL/GenBank/DDBJ databases">
        <title>Genome sequence of Peanibacillus sp.</title>
        <authorList>
            <person name="Subramani G."/>
            <person name="Srinivasan S."/>
            <person name="Kim M.K."/>
        </authorList>
    </citation>
    <scope>NUCLEOTIDE SEQUENCE [LARGE SCALE GENOMIC DNA]</scope>
    <source>
        <strain evidence="2">18JY67-1</strain>
    </source>
</reference>
<proteinExistence type="predicted"/>
<evidence type="ECO:0000313" key="1">
    <source>
        <dbReference type="EMBL" id="AZN41800.1"/>
    </source>
</evidence>
<evidence type="ECO:0008006" key="3">
    <source>
        <dbReference type="Google" id="ProtNLM"/>
    </source>
</evidence>
<organism evidence="1 2">
    <name type="scientific">Paenibacillus albus</name>
    <dbReference type="NCBI Taxonomy" id="2495582"/>
    <lineage>
        <taxon>Bacteria</taxon>
        <taxon>Bacillati</taxon>
        <taxon>Bacillota</taxon>
        <taxon>Bacilli</taxon>
        <taxon>Bacillales</taxon>
        <taxon>Paenibacillaceae</taxon>
        <taxon>Paenibacillus</taxon>
    </lineage>
</organism>
<keyword evidence="2" id="KW-1185">Reference proteome</keyword>
<dbReference type="SUPFAM" id="SSF51197">
    <property type="entry name" value="Clavaminate synthase-like"/>
    <property type="match status" value="1"/>
</dbReference>
<dbReference type="Gene3D" id="2.60.120.620">
    <property type="entry name" value="q2cbj1_9rhob like domain"/>
    <property type="match status" value="1"/>
</dbReference>
<sequence>MENKVLSKEQIEHFIERGWVKVEEAYPRELALQCQQYIWEKMRRFDVDQSDPGTWKQPMYYLREAYSGEPFDPCNTERMADAIEDLVGHGRWVDRGVFGAEEVVATWGWWPVNISLGADIPWDVPTGGWHWDGGHFRHYVDSPDQGILCLCMFSEIGPRGGGTLIVEGSHNLVARFLEKHPGGLEPQEAIDKLNEEHPYLAELTGITERRDDGAASDRIRKFMDEWHTDEDGFQLRVAETTASPGDIILCHPFLYHAPSQNHSGSPRFMCNQKTPLKERMNYDRDNPDDYSPVEISIRRALGRE</sequence>
<dbReference type="KEGG" id="palb:EJC50_20600"/>
<name>A0A3Q8X726_9BACL</name>
<dbReference type="RefSeq" id="WP_126017506.1">
    <property type="nucleotide sequence ID" value="NZ_CP034437.1"/>
</dbReference>
<dbReference type="AlphaFoldDB" id="A0A3Q8X726"/>
<dbReference type="PROSITE" id="PS00191">
    <property type="entry name" value="CYTOCHROME_B5_1"/>
    <property type="match status" value="1"/>
</dbReference>